<evidence type="ECO:0000313" key="2">
    <source>
        <dbReference type="Proteomes" id="UP000377595"/>
    </source>
</evidence>
<proteinExistence type="predicted"/>
<dbReference type="AlphaFoldDB" id="A0A5M3XII1"/>
<protein>
    <submittedName>
        <fullName evidence="1">Uncharacterized protein</fullName>
    </submittedName>
</protein>
<name>A0A5M3XII1_9ACTN</name>
<dbReference type="RefSeq" id="WP_155345577.1">
    <property type="nucleotide sequence ID" value="NZ_BAAAHM010000025.1"/>
</dbReference>
<evidence type="ECO:0000313" key="1">
    <source>
        <dbReference type="EMBL" id="GES20536.1"/>
    </source>
</evidence>
<reference evidence="1 2" key="1">
    <citation type="submission" date="2019-10" db="EMBL/GenBank/DDBJ databases">
        <title>Whole genome shotgun sequence of Acrocarpospora pleiomorpha NBRC 16267.</title>
        <authorList>
            <person name="Ichikawa N."/>
            <person name="Kimura A."/>
            <person name="Kitahashi Y."/>
            <person name="Komaki H."/>
            <person name="Oguchi A."/>
        </authorList>
    </citation>
    <scope>NUCLEOTIDE SEQUENCE [LARGE SCALE GENOMIC DNA]</scope>
    <source>
        <strain evidence="1 2">NBRC 16267</strain>
    </source>
</reference>
<keyword evidence="2" id="KW-1185">Reference proteome</keyword>
<organism evidence="1 2">
    <name type="scientific">Acrocarpospora pleiomorpha</name>
    <dbReference type="NCBI Taxonomy" id="90975"/>
    <lineage>
        <taxon>Bacteria</taxon>
        <taxon>Bacillati</taxon>
        <taxon>Actinomycetota</taxon>
        <taxon>Actinomycetes</taxon>
        <taxon>Streptosporangiales</taxon>
        <taxon>Streptosporangiaceae</taxon>
        <taxon>Acrocarpospora</taxon>
    </lineage>
</organism>
<sequence>MAKMPTPSAVAATIGRVKRYTPDADTTELYRELGISHVAKKAREIVAKFPRPTEDQIQAVAEILRGADR</sequence>
<comment type="caution">
    <text evidence="1">The sequence shown here is derived from an EMBL/GenBank/DDBJ whole genome shotgun (WGS) entry which is preliminary data.</text>
</comment>
<dbReference type="Proteomes" id="UP000377595">
    <property type="component" value="Unassembled WGS sequence"/>
</dbReference>
<gene>
    <name evidence="1" type="ORF">Aple_034320</name>
</gene>
<accession>A0A5M3XII1</accession>
<dbReference type="EMBL" id="BLAF01000017">
    <property type="protein sequence ID" value="GES20536.1"/>
    <property type="molecule type" value="Genomic_DNA"/>
</dbReference>